<dbReference type="SMART" id="SM00408">
    <property type="entry name" value="IGc2"/>
    <property type="match status" value="3"/>
</dbReference>
<evidence type="ECO:0000313" key="7">
    <source>
        <dbReference type="Ensembl" id="ENSPMRP00000029442.1"/>
    </source>
</evidence>
<reference evidence="7" key="3">
    <citation type="submission" date="2025-09" db="UniProtKB">
        <authorList>
            <consortium name="Ensembl"/>
        </authorList>
    </citation>
    <scope>IDENTIFICATION</scope>
</reference>
<dbReference type="FunFam" id="2.60.40.10:FF:000033">
    <property type="entry name" value="Killer cell immunoglobulin-like receptor"/>
    <property type="match status" value="2"/>
</dbReference>
<feature type="domain" description="Ig-like" evidence="6">
    <location>
        <begin position="322"/>
        <end position="390"/>
    </location>
</feature>
<dbReference type="InterPro" id="IPR050412">
    <property type="entry name" value="Ig-like_Receptors_ImmuneReg"/>
</dbReference>
<reference evidence="7 8" key="1">
    <citation type="journal article" date="2019" name="Proc. Natl. Acad. Sci. U.S.A.">
        <title>Regulatory changes in pterin and carotenoid genes underlie balanced color polymorphisms in the wall lizard.</title>
        <authorList>
            <person name="Andrade P."/>
            <person name="Pinho C."/>
            <person name="Perez I de Lanuza G."/>
            <person name="Afonso S."/>
            <person name="Brejcha J."/>
            <person name="Rubin C.J."/>
            <person name="Wallerman O."/>
            <person name="Pereira P."/>
            <person name="Sabatino S.J."/>
            <person name="Bellati A."/>
            <person name="Pellitteri-Rosa D."/>
            <person name="Bosakova Z."/>
            <person name="Bunikis I."/>
            <person name="Carretero M.A."/>
            <person name="Feiner N."/>
            <person name="Marsik P."/>
            <person name="Pauperio F."/>
            <person name="Salvi D."/>
            <person name="Soler L."/>
            <person name="While G.M."/>
            <person name="Uller T."/>
            <person name="Font E."/>
            <person name="Andersson L."/>
            <person name="Carneiro M."/>
        </authorList>
    </citation>
    <scope>NUCLEOTIDE SEQUENCE</scope>
</reference>
<evidence type="ECO:0000256" key="4">
    <source>
        <dbReference type="ARBA" id="ARBA00023180"/>
    </source>
</evidence>
<dbReference type="Proteomes" id="UP000472272">
    <property type="component" value="Chromosome 13"/>
</dbReference>
<dbReference type="FunFam" id="2.60.40.10:FF:000049">
    <property type="entry name" value="Leukocyte immunoglobulin-like receptor subfamily B member 1"/>
    <property type="match status" value="1"/>
</dbReference>
<keyword evidence="2" id="KW-0677">Repeat</keyword>
<evidence type="ECO:0000313" key="8">
    <source>
        <dbReference type="Proteomes" id="UP000472272"/>
    </source>
</evidence>
<dbReference type="InterPro" id="IPR013783">
    <property type="entry name" value="Ig-like_fold"/>
</dbReference>
<dbReference type="Pfam" id="PF13895">
    <property type="entry name" value="Ig_2"/>
    <property type="match status" value="3"/>
</dbReference>
<dbReference type="GeneTree" id="ENSGT01150000286974"/>
<feature type="domain" description="Ig-like" evidence="6">
    <location>
        <begin position="125"/>
        <end position="193"/>
    </location>
</feature>
<dbReference type="InterPro" id="IPR013151">
    <property type="entry name" value="Immunoglobulin_dom"/>
</dbReference>
<evidence type="ECO:0000256" key="2">
    <source>
        <dbReference type="ARBA" id="ARBA00022737"/>
    </source>
</evidence>
<dbReference type="AlphaFoldDB" id="A0A670K3A5"/>
<keyword evidence="3" id="KW-1015">Disulfide bond</keyword>
<evidence type="ECO:0000259" key="6">
    <source>
        <dbReference type="PROSITE" id="PS50835"/>
    </source>
</evidence>
<dbReference type="SMART" id="SM00409">
    <property type="entry name" value="IG"/>
    <property type="match status" value="4"/>
</dbReference>
<dbReference type="InterPro" id="IPR003599">
    <property type="entry name" value="Ig_sub"/>
</dbReference>
<dbReference type="PROSITE" id="PS50835">
    <property type="entry name" value="IG_LIKE"/>
    <property type="match status" value="3"/>
</dbReference>
<dbReference type="Gene3D" id="2.60.40.10">
    <property type="entry name" value="Immunoglobulins"/>
    <property type="match status" value="4"/>
</dbReference>
<feature type="domain" description="Ig-like" evidence="6">
    <location>
        <begin position="28"/>
        <end position="118"/>
    </location>
</feature>
<reference evidence="7" key="2">
    <citation type="submission" date="2025-08" db="UniProtKB">
        <authorList>
            <consortium name="Ensembl"/>
        </authorList>
    </citation>
    <scope>IDENTIFICATION</scope>
</reference>
<keyword evidence="4" id="KW-0325">Glycoprotein</keyword>
<dbReference type="Pfam" id="PF00047">
    <property type="entry name" value="ig"/>
    <property type="match status" value="1"/>
</dbReference>
<protein>
    <recommendedName>
        <fullName evidence="6">Ig-like domain-containing protein</fullName>
    </recommendedName>
</protein>
<keyword evidence="5" id="KW-0393">Immunoglobulin domain</keyword>
<evidence type="ECO:0000256" key="3">
    <source>
        <dbReference type="ARBA" id="ARBA00023157"/>
    </source>
</evidence>
<keyword evidence="1" id="KW-0732">Signal</keyword>
<sequence>MSPVSVVDHLLCMQKIPASIINPWFSKPSITLTPTQQISTGMNVSIECQGAESYLTFSLFKSNNLIASQEAEENRNATKFFFSEVRLEDGGSYTCRYHRIGFPFRWSESSDPMELVVTGKALSKPSIKVLPNERISPGQNITIECQGPEKGLNFSLYKSGELITSQVTESERNRAEFPFFNVGLEDEGNYTCQYHRRGNPFAWSEPSNATELVVRGEKIGWVLVFPLPSKSHSLLWRRQELQGGLNFSLYKSGELITSQVTESERNRAEFPFFNVGLEDEGNYTCQYHRRGNPFAWSEPSNATDHTILTVFYLHPDPSLSKPSIKVLPDERISPGQNITIECQGPEKGLNFSLYKSGELITSQVTESERNRAEFPFFNVGLEDEGNYTCQYHRRGNPFAWSEPSNATELVVRGEKIGWVLVFPLPSKSRSLLWRRQEEEGKHLLASVGTTSLKAGSEMKRDCIRKGILSFASHVSRRVSQLDREKDSQDLALPEKLERDSQTKLIVRLLVLLAQYW</sequence>
<dbReference type="InterPro" id="IPR007110">
    <property type="entry name" value="Ig-like_dom"/>
</dbReference>
<keyword evidence="8" id="KW-1185">Reference proteome</keyword>
<proteinExistence type="predicted"/>
<name>A0A670K3A5_PODMU</name>
<dbReference type="InterPro" id="IPR036179">
    <property type="entry name" value="Ig-like_dom_sf"/>
</dbReference>
<accession>A0A670K3A5</accession>
<dbReference type="GO" id="GO:0002764">
    <property type="term" value="P:immune response-regulating signaling pathway"/>
    <property type="evidence" value="ECO:0007669"/>
    <property type="project" value="TreeGrafter"/>
</dbReference>
<dbReference type="InterPro" id="IPR003598">
    <property type="entry name" value="Ig_sub2"/>
</dbReference>
<dbReference type="SUPFAM" id="SSF48726">
    <property type="entry name" value="Immunoglobulin"/>
    <property type="match status" value="4"/>
</dbReference>
<dbReference type="Ensembl" id="ENSPMRT00000031223.1">
    <property type="protein sequence ID" value="ENSPMRP00000029442.1"/>
    <property type="gene ID" value="ENSPMRG00000018864.1"/>
</dbReference>
<evidence type="ECO:0000256" key="1">
    <source>
        <dbReference type="ARBA" id="ARBA00022729"/>
    </source>
</evidence>
<dbReference type="PANTHER" id="PTHR11738:SF186">
    <property type="entry name" value="OSTEOCLAST-ASSOCIATED IMMUNOGLOBULIN-LIKE RECEPTOR"/>
    <property type="match status" value="1"/>
</dbReference>
<organism evidence="7 8">
    <name type="scientific">Podarcis muralis</name>
    <name type="common">Wall lizard</name>
    <name type="synonym">Lacerta muralis</name>
    <dbReference type="NCBI Taxonomy" id="64176"/>
    <lineage>
        <taxon>Eukaryota</taxon>
        <taxon>Metazoa</taxon>
        <taxon>Chordata</taxon>
        <taxon>Craniata</taxon>
        <taxon>Vertebrata</taxon>
        <taxon>Euteleostomi</taxon>
        <taxon>Lepidosauria</taxon>
        <taxon>Squamata</taxon>
        <taxon>Bifurcata</taxon>
        <taxon>Unidentata</taxon>
        <taxon>Episquamata</taxon>
        <taxon>Laterata</taxon>
        <taxon>Lacertibaenia</taxon>
        <taxon>Lacertidae</taxon>
        <taxon>Podarcis</taxon>
    </lineage>
</organism>
<dbReference type="PANTHER" id="PTHR11738">
    <property type="entry name" value="MHC CLASS I NK CELL RECEPTOR"/>
    <property type="match status" value="1"/>
</dbReference>
<dbReference type="GO" id="GO:0007166">
    <property type="term" value="P:cell surface receptor signaling pathway"/>
    <property type="evidence" value="ECO:0007669"/>
    <property type="project" value="UniProtKB-ARBA"/>
</dbReference>
<evidence type="ECO:0000256" key="5">
    <source>
        <dbReference type="ARBA" id="ARBA00023319"/>
    </source>
</evidence>